<dbReference type="Proteomes" id="UP001497680">
    <property type="component" value="Unassembled WGS sequence"/>
</dbReference>
<organism evidence="1 2">
    <name type="scientific">Hypoxylon rubiginosum</name>
    <dbReference type="NCBI Taxonomy" id="110542"/>
    <lineage>
        <taxon>Eukaryota</taxon>
        <taxon>Fungi</taxon>
        <taxon>Dikarya</taxon>
        <taxon>Ascomycota</taxon>
        <taxon>Pezizomycotina</taxon>
        <taxon>Sordariomycetes</taxon>
        <taxon>Xylariomycetidae</taxon>
        <taxon>Xylariales</taxon>
        <taxon>Hypoxylaceae</taxon>
        <taxon>Hypoxylon</taxon>
    </lineage>
</organism>
<reference evidence="1 2" key="1">
    <citation type="journal article" date="2022" name="New Phytol.">
        <title>Ecological generalism drives hyperdiversity of secondary metabolite gene clusters in xylarialean endophytes.</title>
        <authorList>
            <person name="Franco M.E.E."/>
            <person name="Wisecaver J.H."/>
            <person name="Arnold A.E."/>
            <person name="Ju Y.M."/>
            <person name="Slot J.C."/>
            <person name="Ahrendt S."/>
            <person name="Moore L.P."/>
            <person name="Eastman K.E."/>
            <person name="Scott K."/>
            <person name="Konkel Z."/>
            <person name="Mondo S.J."/>
            <person name="Kuo A."/>
            <person name="Hayes R.D."/>
            <person name="Haridas S."/>
            <person name="Andreopoulos B."/>
            <person name="Riley R."/>
            <person name="LaButti K."/>
            <person name="Pangilinan J."/>
            <person name="Lipzen A."/>
            <person name="Amirebrahimi M."/>
            <person name="Yan J."/>
            <person name="Adam C."/>
            <person name="Keymanesh K."/>
            <person name="Ng V."/>
            <person name="Louie K."/>
            <person name="Northen T."/>
            <person name="Drula E."/>
            <person name="Henrissat B."/>
            <person name="Hsieh H.M."/>
            <person name="Youens-Clark K."/>
            <person name="Lutzoni F."/>
            <person name="Miadlikowska J."/>
            <person name="Eastwood D.C."/>
            <person name="Hamelin R.C."/>
            <person name="Grigoriev I.V."/>
            <person name="U'Ren J.M."/>
        </authorList>
    </citation>
    <scope>NUCLEOTIDE SEQUENCE [LARGE SCALE GENOMIC DNA]</scope>
    <source>
        <strain evidence="1 2">ER1909</strain>
    </source>
</reference>
<proteinExistence type="predicted"/>
<keyword evidence="2" id="KW-1185">Reference proteome</keyword>
<accession>A0ACC0DAP9</accession>
<gene>
    <name evidence="1" type="ORF">F4821DRAFT_52967</name>
</gene>
<protein>
    <submittedName>
        <fullName evidence="1">Uncharacterized protein</fullName>
    </submittedName>
</protein>
<evidence type="ECO:0000313" key="1">
    <source>
        <dbReference type="EMBL" id="KAI6089805.1"/>
    </source>
</evidence>
<evidence type="ECO:0000313" key="2">
    <source>
        <dbReference type="Proteomes" id="UP001497680"/>
    </source>
</evidence>
<dbReference type="EMBL" id="MU394294">
    <property type="protein sequence ID" value="KAI6089805.1"/>
    <property type="molecule type" value="Genomic_DNA"/>
</dbReference>
<comment type="caution">
    <text evidence="1">The sequence shown here is derived from an EMBL/GenBank/DDBJ whole genome shotgun (WGS) entry which is preliminary data.</text>
</comment>
<name>A0ACC0DAP9_9PEZI</name>
<sequence>MATARVAHFIPFDPTYQKYSTYKSLHQRLQRSILEYRGTPKNSLPPPQSTFLAYELAPTFLLGASAAKHDPADKEGWFAALVKSIRTDPWERTGDFFNKDNPYRLSNKQSAILTRGLDIYSLRALEHEAADDKNPWRDVAKFTCGAEVMQRLDRNLSTYVGPGQVIVQPVIDLRPTRFAGCTKNDIERVMGLATERMLRDQLFIEDATYKPGSGIWVQSRFFGEPRQIADVHVTVEDDILSFGVILNVENPVGGDSDFNPWSRMEEADIEFNPFTSLLVEAGIPGYRYVLGHIKGVCPMRDSMVLLVSSLLNAFDIPLGNVEVFRPEMIVRPEMSGDMWLSHAIGYTEGGWG</sequence>